<proteinExistence type="predicted"/>
<dbReference type="Gramene" id="AET5Gv21069600.2">
    <property type="protein sequence ID" value="AET5Gv21069600.2"/>
    <property type="gene ID" value="AET5Gv21069600"/>
</dbReference>
<reference evidence="2" key="1">
    <citation type="journal article" date="2014" name="Science">
        <title>Ancient hybridizations among the ancestral genomes of bread wheat.</title>
        <authorList>
            <consortium name="International Wheat Genome Sequencing Consortium,"/>
            <person name="Marcussen T."/>
            <person name="Sandve S.R."/>
            <person name="Heier L."/>
            <person name="Spannagl M."/>
            <person name="Pfeifer M."/>
            <person name="Jakobsen K.S."/>
            <person name="Wulff B.B."/>
            <person name="Steuernagel B."/>
            <person name="Mayer K.F."/>
            <person name="Olsen O.A."/>
        </authorList>
    </citation>
    <scope>NUCLEOTIDE SEQUENCE [LARGE SCALE GENOMIC DNA]</scope>
    <source>
        <strain evidence="2">cv. AL8/78</strain>
    </source>
</reference>
<dbReference type="EnsemblPlants" id="AET5Gv21069600.2">
    <property type="protein sequence ID" value="AET5Gv21069600.2"/>
    <property type="gene ID" value="AET5Gv21069600"/>
</dbReference>
<dbReference type="PANTHER" id="PTHR32387">
    <property type="entry name" value="WU:FJ29H11"/>
    <property type="match status" value="1"/>
</dbReference>
<reference evidence="1" key="3">
    <citation type="journal article" date="2017" name="Nature">
        <title>Genome sequence of the progenitor of the wheat D genome Aegilops tauschii.</title>
        <authorList>
            <person name="Luo M.C."/>
            <person name="Gu Y.Q."/>
            <person name="Puiu D."/>
            <person name="Wang H."/>
            <person name="Twardziok S.O."/>
            <person name="Deal K.R."/>
            <person name="Huo N."/>
            <person name="Zhu T."/>
            <person name="Wang L."/>
            <person name="Wang Y."/>
            <person name="McGuire P.E."/>
            <person name="Liu S."/>
            <person name="Long H."/>
            <person name="Ramasamy R.K."/>
            <person name="Rodriguez J.C."/>
            <person name="Van S.L."/>
            <person name="Yuan L."/>
            <person name="Wang Z."/>
            <person name="Xia Z."/>
            <person name="Xiao L."/>
            <person name="Anderson O.D."/>
            <person name="Ouyang S."/>
            <person name="Liang Y."/>
            <person name="Zimin A.V."/>
            <person name="Pertea G."/>
            <person name="Qi P."/>
            <person name="Bennetzen J.L."/>
            <person name="Dai X."/>
            <person name="Dawson M.W."/>
            <person name="Muller H.G."/>
            <person name="Kugler K."/>
            <person name="Rivarola-Duarte L."/>
            <person name="Spannagl M."/>
            <person name="Mayer K.F.X."/>
            <person name="Lu F.H."/>
            <person name="Bevan M.W."/>
            <person name="Leroy P."/>
            <person name="Li P."/>
            <person name="You F.M."/>
            <person name="Sun Q."/>
            <person name="Liu Z."/>
            <person name="Lyons E."/>
            <person name="Wicker T."/>
            <person name="Salzberg S.L."/>
            <person name="Devos K.M."/>
            <person name="Dvorak J."/>
        </authorList>
    </citation>
    <scope>NUCLEOTIDE SEQUENCE [LARGE SCALE GENOMIC DNA]</scope>
    <source>
        <strain evidence="1">cv. AL8/78</strain>
    </source>
</reference>
<protein>
    <submittedName>
        <fullName evidence="1">Uncharacterized protein</fullName>
    </submittedName>
</protein>
<accession>A0A453M6S8</accession>
<evidence type="ECO:0000313" key="2">
    <source>
        <dbReference type="Proteomes" id="UP000015105"/>
    </source>
</evidence>
<dbReference type="InterPro" id="IPR052957">
    <property type="entry name" value="Auxin_embryo_med"/>
</dbReference>
<evidence type="ECO:0000313" key="1">
    <source>
        <dbReference type="EnsemblPlants" id="AET5Gv21069600.2"/>
    </source>
</evidence>
<reference evidence="1" key="4">
    <citation type="submission" date="2019-03" db="UniProtKB">
        <authorList>
            <consortium name="EnsemblPlants"/>
        </authorList>
    </citation>
    <scope>IDENTIFICATION</scope>
</reference>
<dbReference type="AlphaFoldDB" id="A0A453M6S8"/>
<reference evidence="1" key="5">
    <citation type="journal article" date="2021" name="G3 (Bethesda)">
        <title>Aegilops tauschii genome assembly Aet v5.0 features greater sequence contiguity and improved annotation.</title>
        <authorList>
            <person name="Wang L."/>
            <person name="Zhu T."/>
            <person name="Rodriguez J.C."/>
            <person name="Deal K.R."/>
            <person name="Dubcovsky J."/>
            <person name="McGuire P.E."/>
            <person name="Lux T."/>
            <person name="Spannagl M."/>
            <person name="Mayer K.F.X."/>
            <person name="Baldrich P."/>
            <person name="Meyers B.C."/>
            <person name="Huo N."/>
            <person name="Gu Y.Q."/>
            <person name="Zhou H."/>
            <person name="Devos K.M."/>
            <person name="Bennetzen J.L."/>
            <person name="Unver T."/>
            <person name="Budak H."/>
            <person name="Gulick P.J."/>
            <person name="Galiba G."/>
            <person name="Kalapos B."/>
            <person name="Nelson D.R."/>
            <person name="Li P."/>
            <person name="You F.M."/>
            <person name="Luo M.C."/>
            <person name="Dvorak J."/>
        </authorList>
    </citation>
    <scope>NUCLEOTIDE SEQUENCE [LARGE SCALE GENOMIC DNA]</scope>
    <source>
        <strain evidence="1">cv. AL8/78</strain>
    </source>
</reference>
<keyword evidence="2" id="KW-1185">Reference proteome</keyword>
<name>A0A453M6S8_AEGTS</name>
<reference evidence="2" key="2">
    <citation type="journal article" date="2017" name="Nat. Plants">
        <title>The Aegilops tauschii genome reveals multiple impacts of transposons.</title>
        <authorList>
            <person name="Zhao G."/>
            <person name="Zou C."/>
            <person name="Li K."/>
            <person name="Wang K."/>
            <person name="Li T."/>
            <person name="Gao L."/>
            <person name="Zhang X."/>
            <person name="Wang H."/>
            <person name="Yang Z."/>
            <person name="Liu X."/>
            <person name="Jiang W."/>
            <person name="Mao L."/>
            <person name="Kong X."/>
            <person name="Jiao Y."/>
            <person name="Jia J."/>
        </authorList>
    </citation>
    <scope>NUCLEOTIDE SEQUENCE [LARGE SCALE GENOMIC DNA]</scope>
    <source>
        <strain evidence="2">cv. AL8/78</strain>
    </source>
</reference>
<dbReference type="Proteomes" id="UP000015105">
    <property type="component" value="Chromosome 5D"/>
</dbReference>
<organism evidence="1 2">
    <name type="scientific">Aegilops tauschii subsp. strangulata</name>
    <name type="common">Goatgrass</name>
    <dbReference type="NCBI Taxonomy" id="200361"/>
    <lineage>
        <taxon>Eukaryota</taxon>
        <taxon>Viridiplantae</taxon>
        <taxon>Streptophyta</taxon>
        <taxon>Embryophyta</taxon>
        <taxon>Tracheophyta</taxon>
        <taxon>Spermatophyta</taxon>
        <taxon>Magnoliopsida</taxon>
        <taxon>Liliopsida</taxon>
        <taxon>Poales</taxon>
        <taxon>Poaceae</taxon>
        <taxon>BOP clade</taxon>
        <taxon>Pooideae</taxon>
        <taxon>Triticodae</taxon>
        <taxon>Triticeae</taxon>
        <taxon>Triticinae</taxon>
        <taxon>Aegilops</taxon>
    </lineage>
</organism>
<dbReference type="PANTHER" id="PTHR32387:SF3">
    <property type="entry name" value="ATP_DNA BINDING PROTEIN"/>
    <property type="match status" value="1"/>
</dbReference>
<sequence>MQKWRLYLYTVTEILWSSLNCDRRPAIAFSHFLYHSSNKNYMESYQLADLCRTMPVIDNYGNVVTKRQSILVPANGSKWVGLMGTNSWRKEKYIKLSADYKSAGHFAGNYTPADQILDFLKTKMQASDVPFIHPPNASFPTASSPLTVDNAILLLQWIRNLKSKGVQLPASFLACVKEGSWLKTLVGYKPPAESFMSSSEWGNLLQNGSSRVDIAMIDQ</sequence>